<evidence type="ECO:0000313" key="9">
    <source>
        <dbReference type="EMBL" id="RZS91929.1"/>
    </source>
</evidence>
<dbReference type="InterPro" id="IPR016162">
    <property type="entry name" value="Ald_DH_N"/>
</dbReference>
<keyword evidence="2 4" id="KW-0560">Oxidoreductase</keyword>
<dbReference type="GO" id="GO:0004029">
    <property type="term" value="F:aldehyde dehydrogenase (NAD+) activity"/>
    <property type="evidence" value="ECO:0007669"/>
    <property type="project" value="TreeGrafter"/>
</dbReference>
<dbReference type="InterPro" id="IPR016161">
    <property type="entry name" value="Ald_DH/histidinol_DH"/>
</dbReference>
<organism evidence="9 10">
    <name type="scientific">Aquimarina brevivitae</name>
    <dbReference type="NCBI Taxonomy" id="323412"/>
    <lineage>
        <taxon>Bacteria</taxon>
        <taxon>Pseudomonadati</taxon>
        <taxon>Bacteroidota</taxon>
        <taxon>Flavobacteriia</taxon>
        <taxon>Flavobacteriales</taxon>
        <taxon>Flavobacteriaceae</taxon>
        <taxon>Aquimarina</taxon>
    </lineage>
</organism>
<feature type="active site" evidence="5 6">
    <location>
        <position position="209"/>
    </location>
</feature>
<dbReference type="Gene3D" id="3.40.309.10">
    <property type="entry name" value="Aldehyde Dehydrogenase, Chain A, domain 2"/>
    <property type="match status" value="1"/>
</dbReference>
<dbReference type="EMBL" id="SGXE01000005">
    <property type="protein sequence ID" value="RZS91929.1"/>
    <property type="molecule type" value="Genomic_DNA"/>
</dbReference>
<evidence type="ECO:0000256" key="7">
    <source>
        <dbReference type="RuleBase" id="RU003345"/>
    </source>
</evidence>
<dbReference type="InterPro" id="IPR029510">
    <property type="entry name" value="Ald_DH_CS_GLU"/>
</dbReference>
<evidence type="ECO:0000256" key="6">
    <source>
        <dbReference type="PROSITE-ProRule" id="PRU10007"/>
    </source>
</evidence>
<keyword evidence="10" id="KW-1185">Reference proteome</keyword>
<feature type="domain" description="Aldehyde dehydrogenase" evidence="8">
    <location>
        <begin position="24"/>
        <end position="425"/>
    </location>
</feature>
<evidence type="ECO:0000313" key="10">
    <source>
        <dbReference type="Proteomes" id="UP000292262"/>
    </source>
</evidence>
<dbReference type="Pfam" id="PF00171">
    <property type="entry name" value="Aldedh"/>
    <property type="match status" value="1"/>
</dbReference>
<dbReference type="FunFam" id="3.40.605.10:FF:000004">
    <property type="entry name" value="Aldehyde dehydrogenase"/>
    <property type="match status" value="1"/>
</dbReference>
<dbReference type="Gene3D" id="3.40.605.10">
    <property type="entry name" value="Aldehyde Dehydrogenase, Chain A, domain 1"/>
    <property type="match status" value="1"/>
</dbReference>
<dbReference type="Proteomes" id="UP000292262">
    <property type="component" value="Unassembled WGS sequence"/>
</dbReference>
<dbReference type="OrthoDB" id="973733at2"/>
<evidence type="ECO:0000256" key="2">
    <source>
        <dbReference type="ARBA" id="ARBA00023002"/>
    </source>
</evidence>
<dbReference type="InterPro" id="IPR016160">
    <property type="entry name" value="Ald_DH_CS_CYS"/>
</dbReference>
<dbReference type="PROSITE" id="PS00687">
    <property type="entry name" value="ALDEHYDE_DEHYDR_GLU"/>
    <property type="match status" value="1"/>
</dbReference>
<dbReference type="GO" id="GO:0006081">
    <property type="term" value="P:aldehyde metabolic process"/>
    <property type="evidence" value="ECO:0007669"/>
    <property type="project" value="InterPro"/>
</dbReference>
<dbReference type="InterPro" id="IPR016163">
    <property type="entry name" value="Ald_DH_C"/>
</dbReference>
<dbReference type="AlphaFoldDB" id="A0A4V2F584"/>
<sequence>MDYQDCFAFQQKFFKSNVTKGIPFRIQELKRLKQVLQQHEELLYEAIYKDFKKSRKETYLTEFSLLYKEIDLALKKVKKWSQKRKASVSLANLPAKSYIIPEPLGVSLIIGAWNYPYQLSLAPAIAAIAAGCTVILKPSELPSNTSAAMKKMINENFDPHFFKVIEGGVEETTALLKLNFDKIFFTGSVPVGKIVYQAAAKNLTPVTLELGGKSPAIITEDVDIDMTAKRLVWAKFLNAGQTCIAPDYVVVQESIKGNFLKAVVARIEEANYDVANENYTEIINRKNFDRLHSLIDADHIYYGGKSNEETKTIEPTILSEVSWEDTIMNDEIFGPILPVLTFTDINQAIEQIKSRPKPLSLYVYTKSSKIRNKIMAEISFGGGAVNDSLMHIIETSMPFGGVGNSGIGNYHGKYGFDAFTHYKSVLQKSFWIELNLKHSPYTDFKFKWLKRLIG</sequence>
<evidence type="ECO:0000256" key="4">
    <source>
        <dbReference type="PIRNR" id="PIRNR036492"/>
    </source>
</evidence>
<evidence type="ECO:0000259" key="8">
    <source>
        <dbReference type="Pfam" id="PF00171"/>
    </source>
</evidence>
<feature type="active site" evidence="5">
    <location>
        <position position="243"/>
    </location>
</feature>
<dbReference type="GO" id="GO:0005737">
    <property type="term" value="C:cytoplasm"/>
    <property type="evidence" value="ECO:0007669"/>
    <property type="project" value="TreeGrafter"/>
</dbReference>
<dbReference type="SUPFAM" id="SSF53720">
    <property type="entry name" value="ALDH-like"/>
    <property type="match status" value="1"/>
</dbReference>
<keyword evidence="3" id="KW-0520">NAD</keyword>
<dbReference type="RefSeq" id="WP_130287558.1">
    <property type="nucleotide sequence ID" value="NZ_SGXE01000005.1"/>
</dbReference>
<dbReference type="PANTHER" id="PTHR43570">
    <property type="entry name" value="ALDEHYDE DEHYDROGENASE"/>
    <property type="match status" value="1"/>
</dbReference>
<dbReference type="PIRSF" id="PIRSF036492">
    <property type="entry name" value="ALDH"/>
    <property type="match status" value="1"/>
</dbReference>
<comment type="similarity">
    <text evidence="1 4 7">Belongs to the aldehyde dehydrogenase family.</text>
</comment>
<evidence type="ECO:0000256" key="3">
    <source>
        <dbReference type="ARBA" id="ARBA00023027"/>
    </source>
</evidence>
<gene>
    <name evidence="9" type="ORF">EV197_3033</name>
</gene>
<dbReference type="InterPro" id="IPR015590">
    <property type="entry name" value="Aldehyde_DH_dom"/>
</dbReference>
<protein>
    <recommendedName>
        <fullName evidence="4">Aldehyde dehydrogenase</fullName>
    </recommendedName>
</protein>
<reference evidence="9 10" key="1">
    <citation type="submission" date="2019-02" db="EMBL/GenBank/DDBJ databases">
        <title>Genomic Encyclopedia of Type Strains, Phase IV (KMG-IV): sequencing the most valuable type-strain genomes for metagenomic binning, comparative biology and taxonomic classification.</title>
        <authorList>
            <person name="Goeker M."/>
        </authorList>
    </citation>
    <scope>NUCLEOTIDE SEQUENCE [LARGE SCALE GENOMIC DNA]</scope>
    <source>
        <strain evidence="9 10">DSM 17196</strain>
    </source>
</reference>
<dbReference type="FunFam" id="3.40.309.10:FF:000003">
    <property type="entry name" value="Aldehyde dehydrogenase"/>
    <property type="match status" value="1"/>
</dbReference>
<dbReference type="PANTHER" id="PTHR43570:SF16">
    <property type="entry name" value="ALDEHYDE DEHYDROGENASE TYPE III, ISOFORM Q"/>
    <property type="match status" value="1"/>
</dbReference>
<comment type="caution">
    <text evidence="9">The sequence shown here is derived from an EMBL/GenBank/DDBJ whole genome shotgun (WGS) entry which is preliminary data.</text>
</comment>
<proteinExistence type="inferred from homology"/>
<accession>A0A4V2F584</accession>
<name>A0A4V2F584_9FLAO</name>
<evidence type="ECO:0000256" key="5">
    <source>
        <dbReference type="PIRSR" id="PIRSR036492-1"/>
    </source>
</evidence>
<dbReference type="InterPro" id="IPR012394">
    <property type="entry name" value="Aldehyde_DH_NAD(P)"/>
</dbReference>
<evidence type="ECO:0000256" key="1">
    <source>
        <dbReference type="ARBA" id="ARBA00009986"/>
    </source>
</evidence>
<dbReference type="PROSITE" id="PS00070">
    <property type="entry name" value="ALDEHYDE_DEHYDR_CYS"/>
    <property type="match status" value="1"/>
</dbReference>